<dbReference type="PROSITE" id="PS00070">
    <property type="entry name" value="ALDEHYDE_DEHYDR_CYS"/>
    <property type="match status" value="1"/>
</dbReference>
<dbReference type="GO" id="GO:0003700">
    <property type="term" value="F:DNA-binding transcription factor activity"/>
    <property type="evidence" value="ECO:0007669"/>
    <property type="project" value="InterPro"/>
</dbReference>
<evidence type="ECO:0000256" key="7">
    <source>
        <dbReference type="SAM" id="MobiDB-lite"/>
    </source>
</evidence>
<dbReference type="InterPro" id="IPR024089">
    <property type="entry name" value="PRODH_PutA_dom_I/II"/>
</dbReference>
<comment type="pathway">
    <text evidence="5">Amino-acid degradation; L-proline degradation into L-glutamate; L-glutamate from L-proline: step 1/2.</text>
</comment>
<dbReference type="GO" id="GO:0003842">
    <property type="term" value="F:L-glutamate gamma-semialdehyde dehydrogenase activity"/>
    <property type="evidence" value="ECO:0007669"/>
    <property type="project" value="UniProtKB-UniRule"/>
</dbReference>
<dbReference type="GO" id="GO:0004657">
    <property type="term" value="F:proline dehydrogenase activity"/>
    <property type="evidence" value="ECO:0007669"/>
    <property type="project" value="UniProtKB-UniRule"/>
</dbReference>
<dbReference type="InterPro" id="IPR016163">
    <property type="entry name" value="Ald_DH_C"/>
</dbReference>
<dbReference type="EC" id="1.5.5.2" evidence="5"/>
<dbReference type="GO" id="GO:0010133">
    <property type="term" value="P:L-proline catabolic process to L-glutamate"/>
    <property type="evidence" value="ECO:0007669"/>
    <property type="project" value="UniProtKB-UniRule"/>
</dbReference>
<keyword evidence="5" id="KW-0642">Proline metabolism</keyword>
<dbReference type="InterPro" id="IPR050485">
    <property type="entry name" value="Proline_metab_enzyme"/>
</dbReference>
<feature type="domain" description="Proline dehydrogenase" evidence="9">
    <location>
        <begin position="191"/>
        <end position="486"/>
    </location>
</feature>
<dbReference type="InterPro" id="IPR016160">
    <property type="entry name" value="Ald_DH_CS_CYS"/>
</dbReference>
<dbReference type="GO" id="GO:0009898">
    <property type="term" value="C:cytoplasmic side of plasma membrane"/>
    <property type="evidence" value="ECO:0007669"/>
    <property type="project" value="TreeGrafter"/>
</dbReference>
<evidence type="ECO:0000259" key="10">
    <source>
        <dbReference type="Pfam" id="PF14850"/>
    </source>
</evidence>
<dbReference type="SUPFAM" id="SSF51730">
    <property type="entry name" value="FAD-linked oxidoreductase"/>
    <property type="match status" value="1"/>
</dbReference>
<dbReference type="Gene3D" id="3.20.20.220">
    <property type="match status" value="1"/>
</dbReference>
<dbReference type="EMBL" id="CP007268">
    <property type="protein sequence ID" value="AHK79398.1"/>
    <property type="molecule type" value="Genomic_DNA"/>
</dbReference>
<dbReference type="Proteomes" id="UP000019442">
    <property type="component" value="Chromosome"/>
</dbReference>
<dbReference type="EC" id="1.2.1.88" evidence="5"/>
<dbReference type="InterPro" id="IPR005933">
    <property type="entry name" value="PutA_C"/>
</dbReference>
<dbReference type="Gene3D" id="1.20.5.460">
    <property type="entry name" value="Single helix bin"/>
    <property type="match status" value="1"/>
</dbReference>
<dbReference type="PANTHER" id="PTHR42862">
    <property type="entry name" value="DELTA-1-PYRROLINE-5-CARBOXYLATE DEHYDROGENASE 1, ISOFORM A-RELATED"/>
    <property type="match status" value="1"/>
</dbReference>
<evidence type="ECO:0000256" key="3">
    <source>
        <dbReference type="ARBA" id="ARBA00023027"/>
    </source>
</evidence>
<dbReference type="AlphaFoldDB" id="W8KJQ4"/>
<dbReference type="OrthoDB" id="9812625at2"/>
<dbReference type="KEGG" id="hhc:M911_09805"/>
<evidence type="ECO:0000259" key="8">
    <source>
        <dbReference type="Pfam" id="PF00171"/>
    </source>
</evidence>
<dbReference type="Pfam" id="PF14850">
    <property type="entry name" value="Pro_dh-DNA_bdg"/>
    <property type="match status" value="1"/>
</dbReference>
<dbReference type="CDD" id="cd07125">
    <property type="entry name" value="ALDH_PutA-P5CDH"/>
    <property type="match status" value="1"/>
</dbReference>
<keyword evidence="5" id="KW-0285">Flavoprotein</keyword>
<dbReference type="InterPro" id="IPR016161">
    <property type="entry name" value="Ald_DH/histidinol_DH"/>
</dbReference>
<evidence type="ECO:0000256" key="6">
    <source>
        <dbReference type="PIRSR" id="PIRSR000197-1"/>
    </source>
</evidence>
<dbReference type="PANTHER" id="PTHR42862:SF1">
    <property type="entry name" value="DELTA-1-PYRROLINE-5-CARBOXYLATE DEHYDROGENASE 2, ISOFORM A-RELATED"/>
    <property type="match status" value="1"/>
</dbReference>
<evidence type="ECO:0000256" key="2">
    <source>
        <dbReference type="ARBA" id="ARBA00023002"/>
    </source>
</evidence>
<reference evidence="12" key="2">
    <citation type="submission" date="2014-02" db="EMBL/GenBank/DDBJ databases">
        <title>Draft Genome Sequence of extremely halophilic bacteria Halorhodospira halochloris.</title>
        <authorList>
            <person name="Singh K.S."/>
        </authorList>
    </citation>
    <scope>NUCLEOTIDE SEQUENCE [LARGE SCALE GENOMIC DNA]</scope>
    <source>
        <strain evidence="12">A</strain>
    </source>
</reference>
<feature type="domain" description="Aldehyde dehydrogenase" evidence="8">
    <location>
        <begin position="568"/>
        <end position="1026"/>
    </location>
</feature>
<dbReference type="InterPro" id="IPR015590">
    <property type="entry name" value="Aldehyde_DH_dom"/>
</dbReference>
<dbReference type="Gene3D" id="3.40.605.10">
    <property type="entry name" value="Aldehyde Dehydrogenase, Chain A, domain 1"/>
    <property type="match status" value="1"/>
</dbReference>
<dbReference type="GO" id="GO:0003677">
    <property type="term" value="F:DNA binding"/>
    <property type="evidence" value="ECO:0007669"/>
    <property type="project" value="UniProtKB-KW"/>
</dbReference>
<dbReference type="InterPro" id="IPR025703">
    <property type="entry name" value="Bifunct_PutA"/>
</dbReference>
<protein>
    <recommendedName>
        <fullName evidence="5">Bifunctional protein PutA</fullName>
    </recommendedName>
    <domain>
        <recommendedName>
            <fullName evidence="5">Proline dehydrogenase</fullName>
            <ecNumber evidence="5">1.5.5.2</ecNumber>
        </recommendedName>
        <alternativeName>
            <fullName evidence="5">Proline oxidase</fullName>
        </alternativeName>
    </domain>
    <domain>
        <recommendedName>
            <fullName evidence="5">Delta-1-pyrroline-5-carboxylate dehydrogenase</fullName>
            <shortName evidence="5">P5C dehydrogenase</shortName>
            <ecNumber evidence="5">1.2.1.88</ecNumber>
        </recommendedName>
        <alternativeName>
            <fullName evidence="5">L-glutamate gamma-semialdehyde dehydrogenase</fullName>
        </alternativeName>
    </domain>
</protein>
<feature type="region of interest" description="Disordered" evidence="7">
    <location>
        <begin position="1048"/>
        <end position="1079"/>
    </location>
</feature>
<dbReference type="NCBIfam" id="NF008869">
    <property type="entry name" value="PRK11904.1"/>
    <property type="match status" value="1"/>
</dbReference>
<comment type="similarity">
    <text evidence="5">In the C-terminal section; belongs to the aldehyde dehydrogenase family.</text>
</comment>
<evidence type="ECO:0000313" key="12">
    <source>
        <dbReference type="Proteomes" id="UP000019442"/>
    </source>
</evidence>
<name>W8KJQ4_9GAMM</name>
<dbReference type="InterPro" id="IPR029041">
    <property type="entry name" value="FAD-linked_oxidoreductase-like"/>
</dbReference>
<dbReference type="FunFam" id="3.40.309.10:FF:000005">
    <property type="entry name" value="1-pyrroline-5-carboxylate dehydrogenase 1"/>
    <property type="match status" value="1"/>
</dbReference>
<dbReference type="InterPro" id="IPR002872">
    <property type="entry name" value="Proline_DH_dom"/>
</dbReference>
<dbReference type="Gene3D" id="3.40.309.10">
    <property type="entry name" value="Aldehyde Dehydrogenase, Chain A, domain 2"/>
    <property type="match status" value="1"/>
</dbReference>
<organism evidence="11 12">
    <name type="scientific">Ectothiorhodospira haloalkaliphila</name>
    <dbReference type="NCBI Taxonomy" id="421628"/>
    <lineage>
        <taxon>Bacteria</taxon>
        <taxon>Pseudomonadati</taxon>
        <taxon>Pseudomonadota</taxon>
        <taxon>Gammaproteobacteria</taxon>
        <taxon>Chromatiales</taxon>
        <taxon>Ectothiorhodospiraceae</taxon>
        <taxon>Ectothiorhodospira</taxon>
    </lineage>
</organism>
<dbReference type="PIRSF" id="PIRSF000197">
    <property type="entry name" value="Bifunct_PutA"/>
    <property type="match status" value="1"/>
</dbReference>
<dbReference type="UniPathway" id="UPA00261">
    <property type="reaction ID" value="UER00373"/>
</dbReference>
<keyword evidence="2 5" id="KW-0560">Oxidoreductase</keyword>
<feature type="domain" description="Proline dehydrogenase PutA" evidence="10">
    <location>
        <begin position="70"/>
        <end position="182"/>
    </location>
</feature>
<dbReference type="SUPFAM" id="SSF53720">
    <property type="entry name" value="ALDH-like"/>
    <property type="match status" value="1"/>
</dbReference>
<dbReference type="RefSeq" id="WP_025281856.1">
    <property type="nucleotide sequence ID" value="NZ_CP007268.1"/>
</dbReference>
<comment type="cofactor">
    <cofactor evidence="5">
        <name>FAD</name>
        <dbReference type="ChEBI" id="CHEBI:57692"/>
    </cofactor>
</comment>
<comment type="catalytic activity">
    <reaction evidence="4 5">
        <text>L-glutamate 5-semialdehyde + NAD(+) + H2O = L-glutamate + NADH + 2 H(+)</text>
        <dbReference type="Rhea" id="RHEA:30235"/>
        <dbReference type="ChEBI" id="CHEBI:15377"/>
        <dbReference type="ChEBI" id="CHEBI:15378"/>
        <dbReference type="ChEBI" id="CHEBI:29985"/>
        <dbReference type="ChEBI" id="CHEBI:57540"/>
        <dbReference type="ChEBI" id="CHEBI:57945"/>
        <dbReference type="ChEBI" id="CHEBI:58066"/>
        <dbReference type="EC" id="1.2.1.88"/>
    </reaction>
</comment>
<comment type="similarity">
    <text evidence="5">In the N-terminal section; belongs to the proline dehydrogenase family.</text>
</comment>
<dbReference type="InterPro" id="IPR024082">
    <property type="entry name" value="PRODH_PutA_dom_II"/>
</dbReference>
<comment type="catalytic activity">
    <reaction evidence="5">
        <text>L-proline + a quinone = (S)-1-pyrroline-5-carboxylate + a quinol + H(+)</text>
        <dbReference type="Rhea" id="RHEA:23784"/>
        <dbReference type="ChEBI" id="CHEBI:15378"/>
        <dbReference type="ChEBI" id="CHEBI:17388"/>
        <dbReference type="ChEBI" id="CHEBI:24646"/>
        <dbReference type="ChEBI" id="CHEBI:60039"/>
        <dbReference type="ChEBI" id="CHEBI:132124"/>
        <dbReference type="EC" id="1.5.5.2"/>
    </reaction>
</comment>
<dbReference type="PATRIC" id="fig|1354791.3.peg.2409"/>
<keyword evidence="5" id="KW-0805">Transcription regulation</keyword>
<proteinExistence type="inferred from homology"/>
<dbReference type="HOGENOM" id="CLU_005682_1_0_6"/>
<dbReference type="InterPro" id="IPR016162">
    <property type="entry name" value="Ald_DH_N"/>
</dbReference>
<reference evidence="11 12" key="1">
    <citation type="journal article" date="2014" name="J Genomics">
        <title>Draft Genome Sequence of the Extremely Halophilic Phototrophic Purple Sulfur Bacterium Halorhodospira halochloris.</title>
        <authorList>
            <person name="Singh K.S."/>
            <person name="Kirksey J."/>
            <person name="Hoff W.D."/>
            <person name="Deole R."/>
        </authorList>
    </citation>
    <scope>NUCLEOTIDE SEQUENCE [LARGE SCALE GENOMIC DNA]</scope>
    <source>
        <strain evidence="11 12">A</strain>
    </source>
</reference>
<sequence>MSRFVYADPDSLPHRDRQSISKLYRADEAVAARMLLERLPQDEESGTRTRYLARGLVKGMIQAQKRQSGMAALMQEYDLSSDEGIALMCLAEALLRVPDKATADRLIHDKLTASHWDAHLGRDRPFLVNAATWSLWLSERIIDTDDRRRWLSRVVHRMLARIGSPVIRTAVRRTMGMLGDGFVLGRTIDEAMKRARRNEKHGYLYSYDMLGEAARTEEDAQAYFQAYKDAIVRIGKSVDPRITMRERPGISVKLSALDNRYEPGHEERVHRRLMPRILELCQLARDYYIPLCIDAEESWRLDLSLDVVERLLDESSLENWEGLGVAVQAYQKRAWEVLGWLENKAALKRRQLMVRLVKGAYWDTEIKDSQVQGLSDYPVFTRKAATDVSYLACARHLLHDCPHLYPQFATHNAHTVAAVMEMAQGKEFELQRLHGMGEALFDQLVGRDTPKVPCRIYAPVGSHEHLLAYLVRRLLENGANSSFVHRIHEDDLEHLIADPAAQLRICEPLRNPRIALPKDIYGKARRNSAGLDFSDRSLLLKLSAQMTQLAGKGWRGGPLVAGTMRTDQAQAVISPADAQCQPGKMTWAGERDVKAALEAADAAWPDWEATPAEDRAQILEKVADLYEKHQAELMSLCVEEAGKSLRDAHAEVREAVDFCRYYAAQARRLFSRSAVLPGPTGERNELSLRGRGTFLCISPWNFPLAIFTGQVTAALAAGNAVVAKPAEQTSLVATRAVTLMHQAGIPVNVLHCLPGPGGEIGPLLVSDPRIKGVAFTGSNETARLINQGLAEREGPIVPLIAETGGINAMIVDSTALHEQVVMDIVRSAFLSAGQRCSALRLLCVQADIVKPLLKMLKGAMDSLVVGDPRWLVTDVGPVIDAEALERLEAHHQTMEEHGRVLHRAPLGGDCEQGFFMAPSLYRLESIDELMAEVFGPMLHVVTWRARELDSLVDQINDLGFGLTLGIHSRIDAHAEAVTRRARVGNAYVNRDMVGAVVGTQPFGGEGLSGTGFKAGGPHYLLKFATERVVTMNTAAVGGNASLFAMAEGDGGGGTNGHGGGNGQKRLPPPQSVSRRRSAG</sequence>
<keyword evidence="5" id="KW-0804">Transcription</keyword>
<keyword evidence="5" id="KW-0238">DNA-binding</keyword>
<feature type="active site" evidence="6">
    <location>
        <position position="836"/>
    </location>
</feature>
<dbReference type="Pfam" id="PF01619">
    <property type="entry name" value="Pro_dh"/>
    <property type="match status" value="1"/>
</dbReference>
<evidence type="ECO:0000259" key="9">
    <source>
        <dbReference type="Pfam" id="PF01619"/>
    </source>
</evidence>
<dbReference type="SUPFAM" id="SSF81935">
    <property type="entry name" value="N-terminal domain of bifunctional PutA protein"/>
    <property type="match status" value="1"/>
</dbReference>
<dbReference type="NCBIfam" id="TIGR01238">
    <property type="entry name" value="D1pyr5carbox3"/>
    <property type="match status" value="1"/>
</dbReference>
<dbReference type="Pfam" id="PF00171">
    <property type="entry name" value="Aldedh"/>
    <property type="match status" value="1"/>
</dbReference>
<accession>W8KJQ4</accession>
<evidence type="ECO:0000256" key="1">
    <source>
        <dbReference type="ARBA" id="ARBA00004786"/>
    </source>
</evidence>
<feature type="active site" evidence="6">
    <location>
        <position position="802"/>
    </location>
</feature>
<gene>
    <name evidence="11" type="ORF">M911_09805</name>
</gene>
<feature type="compositionally biased region" description="Gly residues" evidence="7">
    <location>
        <begin position="1048"/>
        <end position="1062"/>
    </location>
</feature>
<keyword evidence="3 5" id="KW-0520">NAD</keyword>
<comment type="pathway">
    <text evidence="1 5">Amino-acid degradation; L-proline degradation into L-glutamate; L-glutamate from L-proline: step 2/2.</text>
</comment>
<evidence type="ECO:0000313" key="11">
    <source>
        <dbReference type="EMBL" id="AHK79398.1"/>
    </source>
</evidence>
<evidence type="ECO:0000256" key="5">
    <source>
        <dbReference type="PIRNR" id="PIRNR000197"/>
    </source>
</evidence>
<evidence type="ECO:0000256" key="4">
    <source>
        <dbReference type="ARBA" id="ARBA00048142"/>
    </source>
</evidence>
<keyword evidence="12" id="KW-1185">Reference proteome</keyword>
<keyword evidence="5" id="KW-0274">FAD</keyword>
<comment type="function">
    <text evidence="5">Oxidizes proline to glutamate for use as a carbon and nitrogen source.</text>
</comment>
<keyword evidence="5" id="KW-0678">Repressor</keyword>